<name>A0A1F6EJ10_9BACT</name>
<organism evidence="11 12">
    <name type="scientific">Candidatus Kaiserbacteria bacterium RIFCSPLOWO2_01_FULL_50_24</name>
    <dbReference type="NCBI Taxonomy" id="1798507"/>
    <lineage>
        <taxon>Bacteria</taxon>
        <taxon>Candidatus Kaiseribacteriota</taxon>
    </lineage>
</organism>
<feature type="binding site" evidence="10">
    <location>
        <position position="15"/>
    </location>
    <ligand>
        <name>Mg(2+)</name>
        <dbReference type="ChEBI" id="CHEBI:18420"/>
    </ligand>
</feature>
<dbReference type="InterPro" id="IPR006543">
    <property type="entry name" value="Histidinol-phos"/>
</dbReference>
<feature type="active site" description="Proton donor" evidence="8">
    <location>
        <position position="17"/>
    </location>
</feature>
<dbReference type="PANTHER" id="PTHR42891">
    <property type="entry name" value="D-GLYCERO-BETA-D-MANNO-HEPTOSE-1,7-BISPHOSPHATE 7-PHOSPHATASE"/>
    <property type="match status" value="1"/>
</dbReference>
<evidence type="ECO:0000256" key="10">
    <source>
        <dbReference type="PIRSR" id="PIRSR004682-4"/>
    </source>
</evidence>
<feature type="site" description="Contributes to substrate recognition" evidence="9">
    <location>
        <position position="110"/>
    </location>
</feature>
<dbReference type="PANTHER" id="PTHR42891:SF1">
    <property type="entry name" value="D-GLYCERO-BETA-D-MANNO-HEPTOSE-1,7-BISPHOSPHATE 7-PHOSPHATASE"/>
    <property type="match status" value="1"/>
</dbReference>
<evidence type="ECO:0000256" key="7">
    <source>
        <dbReference type="PIRNR" id="PIRNR004682"/>
    </source>
</evidence>
<sequence length="187" mass="21143">MFDQSVDKTWTLFLDRDGVINKYRPDDYVKTLDEFEFLDGVLQALAILNRCFARIIIVSNQQGVGRGIMTQYELDTIHECMCREVRSHGGDIHAIYTATILEEHDTEGKRKPGLWMAYGAQKDFPDIDFAKSIMVGDSMSDMHFGRNAGMVTVLIGTSLEVGTEEDDFVDMRYPSLIAFARATEPSL</sequence>
<dbReference type="STRING" id="1798507.A3A34_02830"/>
<dbReference type="Pfam" id="PF13242">
    <property type="entry name" value="Hydrolase_like"/>
    <property type="match status" value="1"/>
</dbReference>
<evidence type="ECO:0000256" key="9">
    <source>
        <dbReference type="PIRSR" id="PIRSR004682-3"/>
    </source>
</evidence>
<dbReference type="AlphaFoldDB" id="A0A1F6EJ10"/>
<comment type="subcellular location">
    <subcellularLocation>
        <location evidence="1 7">Cytoplasm</location>
    </subcellularLocation>
</comment>
<comment type="cofactor">
    <cofactor evidence="10">
        <name>Mg(2+)</name>
        <dbReference type="ChEBI" id="CHEBI:18420"/>
    </cofactor>
</comment>
<feature type="active site" description="Nucleophile" evidence="8">
    <location>
        <position position="15"/>
    </location>
</feature>
<dbReference type="InterPro" id="IPR036412">
    <property type="entry name" value="HAD-like_sf"/>
</dbReference>
<dbReference type="GO" id="GO:0005975">
    <property type="term" value="P:carbohydrate metabolic process"/>
    <property type="evidence" value="ECO:0007669"/>
    <property type="project" value="InterPro"/>
</dbReference>
<evidence type="ECO:0000313" key="12">
    <source>
        <dbReference type="Proteomes" id="UP000178587"/>
    </source>
</evidence>
<dbReference type="NCBIfam" id="TIGR01662">
    <property type="entry name" value="HAD-SF-IIIA"/>
    <property type="match status" value="1"/>
</dbReference>
<dbReference type="NCBIfam" id="TIGR01656">
    <property type="entry name" value="Histidinol-ppas"/>
    <property type="match status" value="1"/>
</dbReference>
<dbReference type="InterPro" id="IPR004446">
    <property type="entry name" value="Heptose_bisP_phosphatase"/>
</dbReference>
<feature type="site" description="Stabilizes the phosphoryl group" evidence="9">
    <location>
        <position position="59"/>
    </location>
</feature>
<dbReference type="PIRSF" id="PIRSF004682">
    <property type="entry name" value="GmhB"/>
    <property type="match status" value="1"/>
</dbReference>
<dbReference type="InterPro" id="IPR006549">
    <property type="entry name" value="HAD-SF_hydro_IIIA"/>
</dbReference>
<comment type="similarity">
    <text evidence="7">Belongs to the gmhB family.</text>
</comment>
<keyword evidence="10" id="KW-0460">Magnesium</keyword>
<dbReference type="Proteomes" id="UP000178587">
    <property type="component" value="Unassembled WGS sequence"/>
</dbReference>
<dbReference type="GO" id="GO:0046872">
    <property type="term" value="F:metal ion binding"/>
    <property type="evidence" value="ECO:0007669"/>
    <property type="project" value="UniProtKB-KW"/>
</dbReference>
<dbReference type="EMBL" id="MFLU01000016">
    <property type="protein sequence ID" value="OGG73635.1"/>
    <property type="molecule type" value="Genomic_DNA"/>
</dbReference>
<proteinExistence type="inferred from homology"/>
<keyword evidence="4 7" id="KW-0378">Hydrolase</keyword>
<keyword evidence="3 10" id="KW-0479">Metal-binding</keyword>
<keyword evidence="2 7" id="KW-0963">Cytoplasm</keyword>
<dbReference type="Gene3D" id="3.40.50.1000">
    <property type="entry name" value="HAD superfamily/HAD-like"/>
    <property type="match status" value="1"/>
</dbReference>
<comment type="caution">
    <text evidence="11">The sequence shown here is derived from an EMBL/GenBank/DDBJ whole genome shotgun (WGS) entry which is preliminary data.</text>
</comment>
<evidence type="ECO:0000256" key="5">
    <source>
        <dbReference type="ARBA" id="ARBA00023277"/>
    </source>
</evidence>
<accession>A0A1F6EJ10</accession>
<evidence type="ECO:0000256" key="8">
    <source>
        <dbReference type="PIRSR" id="PIRSR004682-1"/>
    </source>
</evidence>
<dbReference type="InterPro" id="IPR023214">
    <property type="entry name" value="HAD_sf"/>
</dbReference>
<feature type="binding site" evidence="10">
    <location>
        <position position="17"/>
    </location>
    <ligand>
        <name>Mg(2+)</name>
        <dbReference type="ChEBI" id="CHEBI:18420"/>
    </ligand>
</feature>
<evidence type="ECO:0000256" key="6">
    <source>
        <dbReference type="ARBA" id="ARBA00031828"/>
    </source>
</evidence>
<dbReference type="GO" id="GO:0016791">
    <property type="term" value="F:phosphatase activity"/>
    <property type="evidence" value="ECO:0007669"/>
    <property type="project" value="InterPro"/>
</dbReference>
<dbReference type="EC" id="3.1.3.-" evidence="7"/>
<protein>
    <recommendedName>
        <fullName evidence="6 7">D,D-heptose 1,7-bisphosphate phosphatase</fullName>
        <ecNumber evidence="7">3.1.3.-</ecNumber>
    </recommendedName>
</protein>
<gene>
    <name evidence="11" type="ORF">A3A34_02830</name>
</gene>
<keyword evidence="5 7" id="KW-0119">Carbohydrate metabolism</keyword>
<feature type="binding site" evidence="10">
    <location>
        <position position="137"/>
    </location>
    <ligand>
        <name>Mg(2+)</name>
        <dbReference type="ChEBI" id="CHEBI:18420"/>
    </ligand>
</feature>
<evidence type="ECO:0000256" key="3">
    <source>
        <dbReference type="ARBA" id="ARBA00022723"/>
    </source>
</evidence>
<evidence type="ECO:0000256" key="2">
    <source>
        <dbReference type="ARBA" id="ARBA00022490"/>
    </source>
</evidence>
<evidence type="ECO:0000313" key="11">
    <source>
        <dbReference type="EMBL" id="OGG73635.1"/>
    </source>
</evidence>
<evidence type="ECO:0000256" key="4">
    <source>
        <dbReference type="ARBA" id="ARBA00022801"/>
    </source>
</evidence>
<feature type="site" description="Stabilizes the phosphoryl group" evidence="9">
    <location>
        <position position="111"/>
    </location>
</feature>
<dbReference type="GO" id="GO:0005737">
    <property type="term" value="C:cytoplasm"/>
    <property type="evidence" value="ECO:0007669"/>
    <property type="project" value="UniProtKB-SubCell"/>
</dbReference>
<evidence type="ECO:0000256" key="1">
    <source>
        <dbReference type="ARBA" id="ARBA00004496"/>
    </source>
</evidence>
<dbReference type="SUPFAM" id="SSF56784">
    <property type="entry name" value="HAD-like"/>
    <property type="match status" value="1"/>
</dbReference>
<reference evidence="11 12" key="1">
    <citation type="journal article" date="2016" name="Nat. Commun.">
        <title>Thousands of microbial genomes shed light on interconnected biogeochemical processes in an aquifer system.</title>
        <authorList>
            <person name="Anantharaman K."/>
            <person name="Brown C.T."/>
            <person name="Hug L.A."/>
            <person name="Sharon I."/>
            <person name="Castelle C.J."/>
            <person name="Probst A.J."/>
            <person name="Thomas B.C."/>
            <person name="Singh A."/>
            <person name="Wilkins M.J."/>
            <person name="Karaoz U."/>
            <person name="Brodie E.L."/>
            <person name="Williams K.H."/>
            <person name="Hubbard S.S."/>
            <person name="Banfield J.F."/>
        </authorList>
    </citation>
    <scope>NUCLEOTIDE SEQUENCE [LARGE SCALE GENOMIC DNA]</scope>
</reference>